<dbReference type="GO" id="GO:0005829">
    <property type="term" value="C:cytosol"/>
    <property type="evidence" value="ECO:0007669"/>
    <property type="project" value="TreeGrafter"/>
</dbReference>
<dbReference type="PROSITE" id="PS50110">
    <property type="entry name" value="RESPONSE_REGULATORY"/>
    <property type="match status" value="1"/>
</dbReference>
<dbReference type="EMBL" id="FOIR01000002">
    <property type="protein sequence ID" value="SEW22775.1"/>
    <property type="molecule type" value="Genomic_DNA"/>
</dbReference>
<dbReference type="SUPFAM" id="SSF52172">
    <property type="entry name" value="CheY-like"/>
    <property type="match status" value="1"/>
</dbReference>
<keyword evidence="1 6" id="KW-0597">Phosphoprotein</keyword>
<evidence type="ECO:0000313" key="8">
    <source>
        <dbReference type="EMBL" id="SEW22775.1"/>
    </source>
</evidence>
<feature type="modified residue" description="4-aspartylphosphate" evidence="6">
    <location>
        <position position="52"/>
    </location>
</feature>
<dbReference type="Pfam" id="PF00072">
    <property type="entry name" value="Response_reg"/>
    <property type="match status" value="1"/>
</dbReference>
<reference evidence="9" key="1">
    <citation type="submission" date="2016-10" db="EMBL/GenBank/DDBJ databases">
        <authorList>
            <person name="Varghese N."/>
            <person name="Submissions S."/>
        </authorList>
    </citation>
    <scope>NUCLEOTIDE SEQUENCE [LARGE SCALE GENOMIC DNA]</scope>
    <source>
        <strain evidence="9">CGMCC 1.12402</strain>
    </source>
</reference>
<evidence type="ECO:0000256" key="1">
    <source>
        <dbReference type="ARBA" id="ARBA00022553"/>
    </source>
</evidence>
<evidence type="ECO:0000256" key="5">
    <source>
        <dbReference type="ARBA" id="ARBA00023163"/>
    </source>
</evidence>
<dbReference type="GeneID" id="99986790"/>
<sequence length="130" mass="14791">MERLLIIEDNYMMRLFLVNYLDKNFWVDAVATHEEGLQKLEKSNDYAVVLSDVPNNPENTGHFNAALGLLKSEGKDFVLLTSGDKSEDRIHAMQLGAIDAMSKPFNPLELELRIRSVVKRQTNKSNKRVA</sequence>
<dbReference type="SMART" id="SM00448">
    <property type="entry name" value="REC"/>
    <property type="match status" value="1"/>
</dbReference>
<dbReference type="GO" id="GO:0006355">
    <property type="term" value="P:regulation of DNA-templated transcription"/>
    <property type="evidence" value="ECO:0007669"/>
    <property type="project" value="TreeGrafter"/>
</dbReference>
<dbReference type="Proteomes" id="UP000199437">
    <property type="component" value="Unassembled WGS sequence"/>
</dbReference>
<dbReference type="CDD" id="cd00156">
    <property type="entry name" value="REC"/>
    <property type="match status" value="1"/>
</dbReference>
<dbReference type="PANTHER" id="PTHR48111:SF1">
    <property type="entry name" value="TWO-COMPONENT RESPONSE REGULATOR ORR33"/>
    <property type="match status" value="1"/>
</dbReference>
<keyword evidence="9" id="KW-1185">Reference proteome</keyword>
<proteinExistence type="predicted"/>
<evidence type="ECO:0000313" key="9">
    <source>
        <dbReference type="Proteomes" id="UP000199437"/>
    </source>
</evidence>
<evidence type="ECO:0000259" key="7">
    <source>
        <dbReference type="PROSITE" id="PS50110"/>
    </source>
</evidence>
<evidence type="ECO:0000256" key="4">
    <source>
        <dbReference type="ARBA" id="ARBA00023125"/>
    </source>
</evidence>
<dbReference type="RefSeq" id="WP_162844748.1">
    <property type="nucleotide sequence ID" value="NZ_FOIR01000002.1"/>
</dbReference>
<dbReference type="Gene3D" id="3.40.50.2300">
    <property type="match status" value="1"/>
</dbReference>
<keyword evidence="3" id="KW-0805">Transcription regulation</keyword>
<dbReference type="AlphaFoldDB" id="A0A1I0Q723"/>
<dbReference type="GO" id="GO:0032993">
    <property type="term" value="C:protein-DNA complex"/>
    <property type="evidence" value="ECO:0007669"/>
    <property type="project" value="TreeGrafter"/>
</dbReference>
<dbReference type="GO" id="GO:0000156">
    <property type="term" value="F:phosphorelay response regulator activity"/>
    <property type="evidence" value="ECO:0007669"/>
    <property type="project" value="TreeGrafter"/>
</dbReference>
<dbReference type="GO" id="GO:0000976">
    <property type="term" value="F:transcription cis-regulatory region binding"/>
    <property type="evidence" value="ECO:0007669"/>
    <property type="project" value="TreeGrafter"/>
</dbReference>
<evidence type="ECO:0000256" key="6">
    <source>
        <dbReference type="PROSITE-ProRule" id="PRU00169"/>
    </source>
</evidence>
<name>A0A1I0Q723_9BACT</name>
<feature type="domain" description="Response regulatory" evidence="7">
    <location>
        <begin position="3"/>
        <end position="118"/>
    </location>
</feature>
<dbReference type="PANTHER" id="PTHR48111">
    <property type="entry name" value="REGULATOR OF RPOS"/>
    <property type="match status" value="1"/>
</dbReference>
<accession>A0A1I0Q723</accession>
<keyword evidence="4" id="KW-0238">DNA-binding</keyword>
<evidence type="ECO:0000256" key="3">
    <source>
        <dbReference type="ARBA" id="ARBA00023015"/>
    </source>
</evidence>
<keyword evidence="2" id="KW-0902">Two-component regulatory system</keyword>
<dbReference type="InterPro" id="IPR001789">
    <property type="entry name" value="Sig_transdc_resp-reg_receiver"/>
</dbReference>
<dbReference type="STRING" id="1267423.SAMN05216290_2077"/>
<gene>
    <name evidence="8" type="ORF">SAMN05216290_2077</name>
</gene>
<dbReference type="InterPro" id="IPR039420">
    <property type="entry name" value="WalR-like"/>
</dbReference>
<protein>
    <submittedName>
        <fullName evidence="8">Two-component system, OmpR family, aerobic respiration control protein ArcA</fullName>
    </submittedName>
</protein>
<organism evidence="8 9">
    <name type="scientific">Roseivirga pacifica</name>
    <dbReference type="NCBI Taxonomy" id="1267423"/>
    <lineage>
        <taxon>Bacteria</taxon>
        <taxon>Pseudomonadati</taxon>
        <taxon>Bacteroidota</taxon>
        <taxon>Cytophagia</taxon>
        <taxon>Cytophagales</taxon>
        <taxon>Roseivirgaceae</taxon>
        <taxon>Roseivirga</taxon>
    </lineage>
</organism>
<evidence type="ECO:0000256" key="2">
    <source>
        <dbReference type="ARBA" id="ARBA00023012"/>
    </source>
</evidence>
<dbReference type="InterPro" id="IPR011006">
    <property type="entry name" value="CheY-like_superfamily"/>
</dbReference>
<keyword evidence="5" id="KW-0804">Transcription</keyword>